<dbReference type="EMBL" id="DF238799">
    <property type="protein sequence ID" value="GAC95920.1"/>
    <property type="molecule type" value="Genomic_DNA"/>
</dbReference>
<dbReference type="GeneID" id="24108786"/>
<feature type="compositionally biased region" description="Polar residues" evidence="1">
    <location>
        <begin position="148"/>
        <end position="159"/>
    </location>
</feature>
<reference evidence="3" key="1">
    <citation type="journal article" date="2013" name="Genome Announc.">
        <title>Draft genome sequence of the basidiomycetous yeast-like fungus Pseudozyma hubeiensis SY62, which produces an abundant amount of the biosurfactant mannosylerythritol lipids.</title>
        <authorList>
            <person name="Konishi M."/>
            <person name="Hatada Y."/>
            <person name="Horiuchi J."/>
        </authorList>
    </citation>
    <scope>NUCLEOTIDE SEQUENCE [LARGE SCALE GENOMIC DNA]</scope>
    <source>
        <strain evidence="3">SY62</strain>
    </source>
</reference>
<name>R9PCX5_PSEHS</name>
<organism evidence="2 3">
    <name type="scientific">Pseudozyma hubeiensis (strain SY62)</name>
    <name type="common">Yeast</name>
    <dbReference type="NCBI Taxonomy" id="1305764"/>
    <lineage>
        <taxon>Eukaryota</taxon>
        <taxon>Fungi</taxon>
        <taxon>Dikarya</taxon>
        <taxon>Basidiomycota</taxon>
        <taxon>Ustilaginomycotina</taxon>
        <taxon>Ustilaginomycetes</taxon>
        <taxon>Ustilaginales</taxon>
        <taxon>Ustilaginaceae</taxon>
        <taxon>Pseudozyma</taxon>
    </lineage>
</organism>
<feature type="compositionally biased region" description="Basic and acidic residues" evidence="1">
    <location>
        <begin position="160"/>
        <end position="176"/>
    </location>
</feature>
<feature type="compositionally biased region" description="Basic residues" evidence="1">
    <location>
        <begin position="125"/>
        <end position="140"/>
    </location>
</feature>
<gene>
    <name evidence="2" type="ORF">PHSY_003498</name>
</gene>
<sequence>MHFILTTPISPQLKCEGPFDVIIGWIVLEHEDMVITCRLNRNQRGAPLHRGISGQVNRAALDPKPPPSPRHACRCTAVLRCTSSTPSVRVDERESLHFASAITEVKSSRPYEIGVKEQKKAYAVSRRRRRNDRNRSRKQARHWDVPQKTMSSFGTNRGTSRGEKPTPSRWFVERTRPNHRPWGDGCLGNGFRWNK</sequence>
<feature type="region of interest" description="Disordered" evidence="1">
    <location>
        <begin position="120"/>
        <end position="176"/>
    </location>
</feature>
<dbReference type="HOGENOM" id="CLU_1396911_0_0_1"/>
<dbReference type="AlphaFoldDB" id="R9PCX5"/>
<keyword evidence="3" id="KW-1185">Reference proteome</keyword>
<protein>
    <submittedName>
        <fullName evidence="2">Uncharacterized protein</fullName>
    </submittedName>
</protein>
<proteinExistence type="predicted"/>
<dbReference type="RefSeq" id="XP_012189507.1">
    <property type="nucleotide sequence ID" value="XM_012334117.1"/>
</dbReference>
<dbReference type="Proteomes" id="UP000014071">
    <property type="component" value="Unassembled WGS sequence"/>
</dbReference>
<accession>R9PCX5</accession>
<evidence type="ECO:0000256" key="1">
    <source>
        <dbReference type="SAM" id="MobiDB-lite"/>
    </source>
</evidence>
<evidence type="ECO:0000313" key="3">
    <source>
        <dbReference type="Proteomes" id="UP000014071"/>
    </source>
</evidence>
<evidence type="ECO:0000313" key="2">
    <source>
        <dbReference type="EMBL" id="GAC95920.1"/>
    </source>
</evidence>